<dbReference type="CDD" id="cd07726">
    <property type="entry name" value="ST1585-like_MBL-fold"/>
    <property type="match status" value="1"/>
</dbReference>
<dbReference type="Pfam" id="PF00753">
    <property type="entry name" value="Lactamase_B"/>
    <property type="match status" value="1"/>
</dbReference>
<dbReference type="InterPro" id="IPR050855">
    <property type="entry name" value="NDM-1-like"/>
</dbReference>
<dbReference type="GO" id="GO:0016787">
    <property type="term" value="F:hydrolase activity"/>
    <property type="evidence" value="ECO:0007669"/>
    <property type="project" value="UniProtKB-KW"/>
</dbReference>
<name>A0A543IG28_9ACTN</name>
<dbReference type="SUPFAM" id="SSF56281">
    <property type="entry name" value="Metallo-hydrolase/oxidoreductase"/>
    <property type="match status" value="1"/>
</dbReference>
<feature type="domain" description="Metallo-beta-lactamase" evidence="1">
    <location>
        <begin position="39"/>
        <end position="238"/>
    </location>
</feature>
<dbReference type="InterPro" id="IPR037482">
    <property type="entry name" value="ST1585_MBL-fold"/>
</dbReference>
<reference evidence="2 3" key="1">
    <citation type="submission" date="2019-06" db="EMBL/GenBank/DDBJ databases">
        <title>Sequencing the genomes of 1000 actinobacteria strains.</title>
        <authorList>
            <person name="Klenk H.-P."/>
        </authorList>
    </citation>
    <scope>NUCLEOTIDE SEQUENCE [LARGE SCALE GENOMIC DNA]</scope>
    <source>
        <strain evidence="2 3">DSM 45043</strain>
    </source>
</reference>
<dbReference type="AlphaFoldDB" id="A0A543IG28"/>
<organism evidence="2 3">
    <name type="scientific">Actinomadura hallensis</name>
    <dbReference type="NCBI Taxonomy" id="337895"/>
    <lineage>
        <taxon>Bacteria</taxon>
        <taxon>Bacillati</taxon>
        <taxon>Actinomycetota</taxon>
        <taxon>Actinomycetes</taxon>
        <taxon>Streptosporangiales</taxon>
        <taxon>Thermomonosporaceae</taxon>
        <taxon>Actinomadura</taxon>
    </lineage>
</organism>
<sequence length="325" mass="34452">MAAGRTGHHDLGMDTTTTITPLGGDVYEIDTRMAGYSGITAGYLILSDRPCLVEPGTSGSAPIVQAALRELGVGPDDLATVVVTHIHLDHAGGVGDIARMYPQAEVVVHEKGARHLADPSRLMRSARMVYGDALDTLFGELKPTDAARIRAVEDTGAVDLGGGRRLESHYSPGHAKHHVGLIDSQTGDLYVGDAAGIYIPETGDVKPATPPPDFDLDTALASIGTFRSLGPQRLLFAHYGPVTDVDDTLERSAEELRVWVDAVSDAKDQGLDLDHAVAMVVDRTKDRYAITADDVDPELAAKYEVLNSVEGNVAGIMHSLNGKSA</sequence>
<keyword evidence="2" id="KW-0378">Hydrolase</keyword>
<gene>
    <name evidence="2" type="ORF">FHX41_3233</name>
</gene>
<dbReference type="Proteomes" id="UP000316706">
    <property type="component" value="Unassembled WGS sequence"/>
</dbReference>
<dbReference type="SMART" id="SM00849">
    <property type="entry name" value="Lactamase_B"/>
    <property type="match status" value="1"/>
</dbReference>
<evidence type="ECO:0000313" key="3">
    <source>
        <dbReference type="Proteomes" id="UP000316706"/>
    </source>
</evidence>
<evidence type="ECO:0000313" key="2">
    <source>
        <dbReference type="EMBL" id="TQM69538.1"/>
    </source>
</evidence>
<dbReference type="PANTHER" id="PTHR42951:SF22">
    <property type="entry name" value="METALLO BETA-LACTAMASE SUPERFAMILY LIPOPROTEIN"/>
    <property type="match status" value="1"/>
</dbReference>
<proteinExistence type="predicted"/>
<dbReference type="EMBL" id="VFPO01000001">
    <property type="protein sequence ID" value="TQM69538.1"/>
    <property type="molecule type" value="Genomic_DNA"/>
</dbReference>
<keyword evidence="3" id="KW-1185">Reference proteome</keyword>
<protein>
    <submittedName>
        <fullName evidence="2">Glyoxylase-like metal-dependent hydrolase (Beta-lactamase superfamily II)</fullName>
    </submittedName>
</protein>
<comment type="caution">
    <text evidence="2">The sequence shown here is derived from an EMBL/GenBank/DDBJ whole genome shotgun (WGS) entry which is preliminary data.</text>
</comment>
<dbReference type="Gene3D" id="3.60.15.10">
    <property type="entry name" value="Ribonuclease Z/Hydroxyacylglutathione hydrolase-like"/>
    <property type="match status" value="1"/>
</dbReference>
<evidence type="ECO:0000259" key="1">
    <source>
        <dbReference type="SMART" id="SM00849"/>
    </source>
</evidence>
<dbReference type="InterPro" id="IPR036866">
    <property type="entry name" value="RibonucZ/Hydroxyglut_hydro"/>
</dbReference>
<accession>A0A543IG28</accession>
<dbReference type="InterPro" id="IPR001279">
    <property type="entry name" value="Metallo-B-lactamas"/>
</dbReference>
<dbReference type="PANTHER" id="PTHR42951">
    <property type="entry name" value="METALLO-BETA-LACTAMASE DOMAIN-CONTAINING"/>
    <property type="match status" value="1"/>
</dbReference>